<feature type="compositionally biased region" description="Pro residues" evidence="1">
    <location>
        <begin position="64"/>
        <end position="74"/>
    </location>
</feature>
<evidence type="ECO:0000256" key="1">
    <source>
        <dbReference type="SAM" id="MobiDB-lite"/>
    </source>
</evidence>
<sequence length="99" mass="11164">MTIRRRDKDDELWSNPKFLHQLINIRLPKTTGEPTSNPRVDTPGSLATLDPPYERGLSRLGRNLPPPRHLPPPFLRTHPRGYGPPGVGSTSGHQRKKTD</sequence>
<feature type="region of interest" description="Disordered" evidence="1">
    <location>
        <begin position="26"/>
        <end position="99"/>
    </location>
</feature>
<accession>A0AAW2WTA5</accession>
<reference evidence="2" key="2">
    <citation type="journal article" date="2024" name="Plant">
        <title>Genomic evolution and insights into agronomic trait innovations of Sesamum species.</title>
        <authorList>
            <person name="Miao H."/>
            <person name="Wang L."/>
            <person name="Qu L."/>
            <person name="Liu H."/>
            <person name="Sun Y."/>
            <person name="Le M."/>
            <person name="Wang Q."/>
            <person name="Wei S."/>
            <person name="Zheng Y."/>
            <person name="Lin W."/>
            <person name="Duan Y."/>
            <person name="Cao H."/>
            <person name="Xiong S."/>
            <person name="Wang X."/>
            <person name="Wei L."/>
            <person name="Li C."/>
            <person name="Ma Q."/>
            <person name="Ju M."/>
            <person name="Zhao R."/>
            <person name="Li G."/>
            <person name="Mu C."/>
            <person name="Tian Q."/>
            <person name="Mei H."/>
            <person name="Zhang T."/>
            <person name="Gao T."/>
            <person name="Zhang H."/>
        </authorList>
    </citation>
    <scope>NUCLEOTIDE SEQUENCE</scope>
    <source>
        <strain evidence="2">KEN1</strain>
    </source>
</reference>
<protein>
    <submittedName>
        <fullName evidence="2">Uncharacterized protein</fullName>
    </submittedName>
</protein>
<reference evidence="2" key="1">
    <citation type="submission" date="2020-06" db="EMBL/GenBank/DDBJ databases">
        <authorList>
            <person name="Li T."/>
            <person name="Hu X."/>
            <person name="Zhang T."/>
            <person name="Song X."/>
            <person name="Zhang H."/>
            <person name="Dai N."/>
            <person name="Sheng W."/>
            <person name="Hou X."/>
            <person name="Wei L."/>
        </authorList>
    </citation>
    <scope>NUCLEOTIDE SEQUENCE</scope>
    <source>
        <strain evidence="2">KEN1</strain>
        <tissue evidence="2">Leaf</tissue>
    </source>
</reference>
<proteinExistence type="predicted"/>
<comment type="caution">
    <text evidence="2">The sequence shown here is derived from an EMBL/GenBank/DDBJ whole genome shotgun (WGS) entry which is preliminary data.</text>
</comment>
<gene>
    <name evidence="2" type="ORF">Slati_2200500</name>
</gene>
<dbReference type="AlphaFoldDB" id="A0AAW2WTA5"/>
<organism evidence="2">
    <name type="scientific">Sesamum latifolium</name>
    <dbReference type="NCBI Taxonomy" id="2727402"/>
    <lineage>
        <taxon>Eukaryota</taxon>
        <taxon>Viridiplantae</taxon>
        <taxon>Streptophyta</taxon>
        <taxon>Embryophyta</taxon>
        <taxon>Tracheophyta</taxon>
        <taxon>Spermatophyta</taxon>
        <taxon>Magnoliopsida</taxon>
        <taxon>eudicotyledons</taxon>
        <taxon>Gunneridae</taxon>
        <taxon>Pentapetalae</taxon>
        <taxon>asterids</taxon>
        <taxon>lamiids</taxon>
        <taxon>Lamiales</taxon>
        <taxon>Pedaliaceae</taxon>
        <taxon>Sesamum</taxon>
    </lineage>
</organism>
<evidence type="ECO:0000313" key="2">
    <source>
        <dbReference type="EMBL" id="KAL0444778.1"/>
    </source>
</evidence>
<name>A0AAW2WTA5_9LAMI</name>
<dbReference type="EMBL" id="JACGWN010000007">
    <property type="protein sequence ID" value="KAL0444778.1"/>
    <property type="molecule type" value="Genomic_DNA"/>
</dbReference>